<evidence type="ECO:0000313" key="14">
    <source>
        <dbReference type="EMBL" id="EPX55282.1"/>
    </source>
</evidence>
<feature type="domain" description="PAS" evidence="12">
    <location>
        <begin position="234"/>
        <end position="269"/>
    </location>
</feature>
<feature type="transmembrane region" description="Helical" evidence="10">
    <location>
        <begin position="84"/>
        <end position="102"/>
    </location>
</feature>
<evidence type="ECO:0000256" key="5">
    <source>
        <dbReference type="ARBA" id="ARBA00022777"/>
    </source>
</evidence>
<evidence type="ECO:0000256" key="9">
    <source>
        <dbReference type="SAM" id="MobiDB-lite"/>
    </source>
</evidence>
<dbReference type="InterPro" id="IPR000014">
    <property type="entry name" value="PAS"/>
</dbReference>
<protein>
    <recommendedName>
        <fullName evidence="2">histidine kinase</fullName>
        <ecNumber evidence="2">2.7.13.3</ecNumber>
    </recommendedName>
</protein>
<dbReference type="InterPro" id="IPR004358">
    <property type="entry name" value="Sig_transdc_His_kin-like_C"/>
</dbReference>
<evidence type="ECO:0000256" key="1">
    <source>
        <dbReference type="ARBA" id="ARBA00000085"/>
    </source>
</evidence>
<keyword evidence="4" id="KW-0547">Nucleotide-binding</keyword>
<dbReference type="InterPro" id="IPR000700">
    <property type="entry name" value="PAS-assoc_C"/>
</dbReference>
<dbReference type="CDD" id="cd00130">
    <property type="entry name" value="PAS"/>
    <property type="match status" value="1"/>
</dbReference>
<dbReference type="SUPFAM" id="SSF55874">
    <property type="entry name" value="ATPase domain of HSP90 chaperone/DNA topoisomerase II/histidine kinase"/>
    <property type="match status" value="1"/>
</dbReference>
<dbReference type="InterPro" id="IPR013656">
    <property type="entry name" value="PAS_4"/>
</dbReference>
<dbReference type="PROSITE" id="PS50113">
    <property type="entry name" value="PAC"/>
    <property type="match status" value="1"/>
</dbReference>
<proteinExistence type="predicted"/>
<sequence>MANLPTFEMSPFVPTPPEPSRQASTSHGRRPWLMARLDSLLSESLRNATPTDLIRHRIMVGAACILLLFNSLFLLWSITQRSLPLGVMASIAGLGYLVTLLLAHRTTTSTPPAMLLLVNITIGLVGSTFMDKNPVGGAHAINMMLPALAVYLVGPRMGLSITLLLFAALGLAHPFYRADNGIDTSAITLEFIWFIHVFAGIAFVGAWGLGSLHSTAREAAQLSLERTLKELRESESKLNSVIESTDDLVLSLDREGRLLTVNSGARRVYLQRAGISLEPGQLLFHHDKPEERKAWEARLAQVLQGQRLRLEQTYVEGGPRLVLDISMHPITGEDGRVVGVTLFSRDVTARREAETRLGEMHRTLVDVSRQAGMAEVATGVLHNVGNTLNSVNISTNLVTDRLRQSRVSGLARAAQLLREHTTDMASFLTADPQGQNLPAYLVAVSDQLQQERDALLQEMRSLGESVDHIKSIVSMQQKHARAAGAVEQVVVPRLIDEALRLHAVSFERLGIRIERDYAQVPPVYVDRHKLLQILINLLSNAKQALVDSTKQDKRLEIHVRRAPEEGPLLLEVVDNGVGIAPENLARMFTQGFTTKKTGHGFGLHISALAAAEMEGRLTCSSPGPEQGATFTLELPIGAGEP</sequence>
<dbReference type="InterPro" id="IPR005467">
    <property type="entry name" value="His_kinase_dom"/>
</dbReference>
<evidence type="ECO:0000256" key="2">
    <source>
        <dbReference type="ARBA" id="ARBA00012438"/>
    </source>
</evidence>
<dbReference type="PRINTS" id="PR00344">
    <property type="entry name" value="BCTRLSENSOR"/>
</dbReference>
<evidence type="ECO:0000256" key="6">
    <source>
        <dbReference type="ARBA" id="ARBA00022840"/>
    </source>
</evidence>
<feature type="domain" description="PAC" evidence="13">
    <location>
        <begin position="304"/>
        <end position="359"/>
    </location>
</feature>
<dbReference type="GO" id="GO:0000160">
    <property type="term" value="P:phosphorelay signal transduction system"/>
    <property type="evidence" value="ECO:0007669"/>
    <property type="project" value="UniProtKB-KW"/>
</dbReference>
<dbReference type="InterPro" id="IPR036890">
    <property type="entry name" value="HATPase_C_sf"/>
</dbReference>
<dbReference type="EMBL" id="ANAH02000073">
    <property type="protein sequence ID" value="EPX55282.1"/>
    <property type="molecule type" value="Genomic_DNA"/>
</dbReference>
<name>S9NZ20_CYSF2</name>
<keyword evidence="10" id="KW-0472">Membrane</keyword>
<dbReference type="SUPFAM" id="SSF55785">
    <property type="entry name" value="PYP-like sensor domain (PAS domain)"/>
    <property type="match status" value="1"/>
</dbReference>
<dbReference type="SMART" id="SM00387">
    <property type="entry name" value="HATPase_c"/>
    <property type="match status" value="1"/>
</dbReference>
<dbReference type="eggNOG" id="COG4191">
    <property type="taxonomic scope" value="Bacteria"/>
</dbReference>
<dbReference type="GO" id="GO:0004673">
    <property type="term" value="F:protein histidine kinase activity"/>
    <property type="evidence" value="ECO:0007669"/>
    <property type="project" value="UniProtKB-EC"/>
</dbReference>
<keyword evidence="5" id="KW-0418">Kinase</keyword>
<evidence type="ECO:0000256" key="10">
    <source>
        <dbReference type="SAM" id="Phobius"/>
    </source>
</evidence>
<dbReference type="Pfam" id="PF02518">
    <property type="entry name" value="HATPase_c"/>
    <property type="match status" value="1"/>
</dbReference>
<dbReference type="PANTHER" id="PTHR43065">
    <property type="entry name" value="SENSOR HISTIDINE KINASE"/>
    <property type="match status" value="1"/>
</dbReference>
<keyword evidence="10" id="KW-1133">Transmembrane helix</keyword>
<dbReference type="PROSITE" id="PS50112">
    <property type="entry name" value="PAS"/>
    <property type="match status" value="1"/>
</dbReference>
<feature type="transmembrane region" description="Helical" evidence="10">
    <location>
        <begin position="191"/>
        <end position="209"/>
    </location>
</feature>
<evidence type="ECO:0000256" key="7">
    <source>
        <dbReference type="ARBA" id="ARBA00023012"/>
    </source>
</evidence>
<feature type="region of interest" description="Disordered" evidence="9">
    <location>
        <begin position="1"/>
        <end position="28"/>
    </location>
</feature>
<gene>
    <name evidence="14" type="ORF">D187_009491</name>
</gene>
<dbReference type="InterPro" id="IPR035965">
    <property type="entry name" value="PAS-like_dom_sf"/>
</dbReference>
<reference evidence="14" key="1">
    <citation type="submission" date="2013-05" db="EMBL/GenBank/DDBJ databases">
        <title>Genome assembly of Cystobacter fuscus DSM 2262.</title>
        <authorList>
            <person name="Sharma G."/>
            <person name="Khatri I."/>
            <person name="Kaur C."/>
            <person name="Mayilraj S."/>
            <person name="Subramanian S."/>
        </authorList>
    </citation>
    <scope>NUCLEOTIDE SEQUENCE [LARGE SCALE GENOMIC DNA]</scope>
    <source>
        <strain evidence="14">DSM 2262</strain>
    </source>
</reference>
<dbReference type="Gene3D" id="3.30.565.10">
    <property type="entry name" value="Histidine kinase-like ATPase, C-terminal domain"/>
    <property type="match status" value="1"/>
</dbReference>
<feature type="transmembrane region" description="Helical" evidence="10">
    <location>
        <begin position="58"/>
        <end position="78"/>
    </location>
</feature>
<keyword evidence="15" id="KW-1185">Reference proteome</keyword>
<evidence type="ECO:0000259" key="12">
    <source>
        <dbReference type="PROSITE" id="PS50112"/>
    </source>
</evidence>
<evidence type="ECO:0000256" key="3">
    <source>
        <dbReference type="ARBA" id="ARBA00022679"/>
    </source>
</evidence>
<keyword evidence="6" id="KW-0067">ATP-binding</keyword>
<feature type="transmembrane region" description="Helical" evidence="10">
    <location>
        <begin position="158"/>
        <end position="176"/>
    </location>
</feature>
<dbReference type="Pfam" id="PF08448">
    <property type="entry name" value="PAS_4"/>
    <property type="match status" value="1"/>
</dbReference>
<dbReference type="AlphaFoldDB" id="S9NZ20"/>
<dbReference type="OrthoDB" id="5486225at2"/>
<evidence type="ECO:0000259" key="11">
    <source>
        <dbReference type="PROSITE" id="PS50109"/>
    </source>
</evidence>
<evidence type="ECO:0000313" key="15">
    <source>
        <dbReference type="Proteomes" id="UP000011682"/>
    </source>
</evidence>
<keyword evidence="10" id="KW-0812">Transmembrane</keyword>
<feature type="domain" description="Histidine kinase" evidence="11">
    <location>
        <begin position="455"/>
        <end position="638"/>
    </location>
</feature>
<keyword evidence="7" id="KW-0902">Two-component regulatory system</keyword>
<evidence type="ECO:0000256" key="8">
    <source>
        <dbReference type="SAM" id="Coils"/>
    </source>
</evidence>
<dbReference type="NCBIfam" id="TIGR00229">
    <property type="entry name" value="sensory_box"/>
    <property type="match status" value="1"/>
</dbReference>
<comment type="catalytic activity">
    <reaction evidence="1">
        <text>ATP + protein L-histidine = ADP + protein N-phospho-L-histidine.</text>
        <dbReference type="EC" id="2.7.13.3"/>
    </reaction>
</comment>
<dbReference type="PROSITE" id="PS50109">
    <property type="entry name" value="HIS_KIN"/>
    <property type="match status" value="1"/>
</dbReference>
<dbReference type="GO" id="GO:0005524">
    <property type="term" value="F:ATP binding"/>
    <property type="evidence" value="ECO:0007669"/>
    <property type="project" value="UniProtKB-KW"/>
</dbReference>
<accession>S9NZ20</accession>
<keyword evidence="8" id="KW-0175">Coiled coil</keyword>
<organism evidence="14 15">
    <name type="scientific">Cystobacter fuscus (strain ATCC 25194 / DSM 2262 / NBRC 100088 / M29)</name>
    <dbReference type="NCBI Taxonomy" id="1242864"/>
    <lineage>
        <taxon>Bacteria</taxon>
        <taxon>Pseudomonadati</taxon>
        <taxon>Myxococcota</taxon>
        <taxon>Myxococcia</taxon>
        <taxon>Myxococcales</taxon>
        <taxon>Cystobacterineae</taxon>
        <taxon>Archangiaceae</taxon>
        <taxon>Cystobacter</taxon>
    </lineage>
</organism>
<dbReference type="Gene3D" id="3.30.450.20">
    <property type="entry name" value="PAS domain"/>
    <property type="match status" value="1"/>
</dbReference>
<feature type="transmembrane region" description="Helical" evidence="10">
    <location>
        <begin position="114"/>
        <end position="130"/>
    </location>
</feature>
<keyword evidence="3" id="KW-0808">Transferase</keyword>
<dbReference type="EC" id="2.7.13.3" evidence="2"/>
<dbReference type="PANTHER" id="PTHR43065:SF46">
    <property type="entry name" value="C4-DICARBOXYLATE TRANSPORT SENSOR PROTEIN DCTB"/>
    <property type="match status" value="1"/>
</dbReference>
<evidence type="ECO:0000256" key="4">
    <source>
        <dbReference type="ARBA" id="ARBA00022741"/>
    </source>
</evidence>
<evidence type="ECO:0000259" key="13">
    <source>
        <dbReference type="PROSITE" id="PS50113"/>
    </source>
</evidence>
<dbReference type="Proteomes" id="UP000011682">
    <property type="component" value="Unassembled WGS sequence"/>
</dbReference>
<comment type="caution">
    <text evidence="14">The sequence shown here is derived from an EMBL/GenBank/DDBJ whole genome shotgun (WGS) entry which is preliminary data.</text>
</comment>
<dbReference type="InterPro" id="IPR003594">
    <property type="entry name" value="HATPase_dom"/>
</dbReference>
<feature type="coiled-coil region" evidence="8">
    <location>
        <begin position="217"/>
        <end position="244"/>
    </location>
</feature>